<dbReference type="Gene3D" id="3.40.50.1820">
    <property type="entry name" value="alpha/beta hydrolase"/>
    <property type="match status" value="1"/>
</dbReference>
<keyword evidence="2" id="KW-0378">Hydrolase</keyword>
<evidence type="ECO:0000313" key="2">
    <source>
        <dbReference type="EMBL" id="GFN98787.1"/>
    </source>
</evidence>
<protein>
    <submittedName>
        <fullName evidence="2">Carboxylic ester hydrolase</fullName>
    </submittedName>
</protein>
<dbReference type="InterPro" id="IPR002018">
    <property type="entry name" value="CarbesteraseB"/>
</dbReference>
<name>A0AAV3ZWI4_9GAST</name>
<dbReference type="SUPFAM" id="SSF53474">
    <property type="entry name" value="alpha/beta-Hydrolases"/>
    <property type="match status" value="1"/>
</dbReference>
<sequence>MTIWFIWTRSRRDYERLTFGQSVDESEDELGQPITEWINSMMTHCLTALFLLCVLGLDLGHSQSVTVWTSKGYIQGFTQGQTIKFLGIPYATAQRYQYPVTDLPAWSGVVNATSHGAMCYQQCSSKDVGLFCTQQKSEDCLTLNVDRPLHNPSQGANFPVVVYIHGGDFSSGSGSAPIYDADYFASRGHVIIVTINYRLGAFGFLSIFDKYGDAAGNFGFRDQQAALAWIRDNISAFSGDPNRITLIGDGSGCLSAVSHLASPVSQHLFDSVVLHSCPWMIPFRTRGEARSQAQAFSAALGCAVNDVACYRLKAADDILRAQTAVQSESYSGNALFSFYPWGPTIDDHEIFHSPYDVFKETTRFASKPMILGVTADEGVSFVYRKFPMPLSRGKYDTFISSSKIRNTASASNTTRNGNVDMRESLIRFINHHVFVCPMVFVAKQVERKHSQSRGGINLGRSSSSTQAAPKLWLYEFTQPTKLPESLTVQQQLLTNALWAQKASENVCEGRSCHGSDIRALFYSSALPLIERLKTEELSKQMIRYWANFARYRNVNGIIGSRAHLRTLQIRSALITDSSSRGFSRQRSQTVSFPLGGLNVRQLSSPARLSLQNALASFTYWPEYSSQGSEPLTTMMLQRQPVEIRRNVWQQKCGLSAVQQQQQLQRRWG</sequence>
<dbReference type="Pfam" id="PF00135">
    <property type="entry name" value="COesterase"/>
    <property type="match status" value="1"/>
</dbReference>
<dbReference type="InterPro" id="IPR029058">
    <property type="entry name" value="AB_hydrolase_fold"/>
</dbReference>
<feature type="domain" description="Carboxylesterase type B" evidence="1">
    <location>
        <begin position="65"/>
        <end position="556"/>
    </location>
</feature>
<dbReference type="GO" id="GO:0016787">
    <property type="term" value="F:hydrolase activity"/>
    <property type="evidence" value="ECO:0007669"/>
    <property type="project" value="UniProtKB-KW"/>
</dbReference>
<accession>A0AAV3ZWI4</accession>
<keyword evidence="3" id="KW-1185">Reference proteome</keyword>
<dbReference type="EMBL" id="BLXT01002861">
    <property type="protein sequence ID" value="GFN98787.1"/>
    <property type="molecule type" value="Genomic_DNA"/>
</dbReference>
<organism evidence="2 3">
    <name type="scientific">Plakobranchus ocellatus</name>
    <dbReference type="NCBI Taxonomy" id="259542"/>
    <lineage>
        <taxon>Eukaryota</taxon>
        <taxon>Metazoa</taxon>
        <taxon>Spiralia</taxon>
        <taxon>Lophotrochozoa</taxon>
        <taxon>Mollusca</taxon>
        <taxon>Gastropoda</taxon>
        <taxon>Heterobranchia</taxon>
        <taxon>Euthyneura</taxon>
        <taxon>Panpulmonata</taxon>
        <taxon>Sacoglossa</taxon>
        <taxon>Placobranchoidea</taxon>
        <taxon>Plakobranchidae</taxon>
        <taxon>Plakobranchus</taxon>
    </lineage>
</organism>
<dbReference type="AlphaFoldDB" id="A0AAV3ZWI4"/>
<dbReference type="PANTHER" id="PTHR45570">
    <property type="entry name" value="CARBOXYLIC ESTER HYDROLASE"/>
    <property type="match status" value="1"/>
</dbReference>
<evidence type="ECO:0000259" key="1">
    <source>
        <dbReference type="Pfam" id="PF00135"/>
    </source>
</evidence>
<dbReference type="Proteomes" id="UP000735302">
    <property type="component" value="Unassembled WGS sequence"/>
</dbReference>
<dbReference type="PANTHER" id="PTHR45570:SF2">
    <property type="entry name" value="ACETYLCHOLINESTERASE 1-LIKE"/>
    <property type="match status" value="1"/>
</dbReference>
<proteinExistence type="predicted"/>
<comment type="caution">
    <text evidence="2">The sequence shown here is derived from an EMBL/GenBank/DDBJ whole genome shotgun (WGS) entry which is preliminary data.</text>
</comment>
<reference evidence="2 3" key="1">
    <citation type="journal article" date="2021" name="Elife">
        <title>Chloroplast acquisition without the gene transfer in kleptoplastic sea slugs, Plakobranchus ocellatus.</title>
        <authorList>
            <person name="Maeda T."/>
            <person name="Takahashi S."/>
            <person name="Yoshida T."/>
            <person name="Shimamura S."/>
            <person name="Takaki Y."/>
            <person name="Nagai Y."/>
            <person name="Toyoda A."/>
            <person name="Suzuki Y."/>
            <person name="Arimoto A."/>
            <person name="Ishii H."/>
            <person name="Satoh N."/>
            <person name="Nishiyama T."/>
            <person name="Hasebe M."/>
            <person name="Maruyama T."/>
            <person name="Minagawa J."/>
            <person name="Obokata J."/>
            <person name="Shigenobu S."/>
        </authorList>
    </citation>
    <scope>NUCLEOTIDE SEQUENCE [LARGE SCALE GENOMIC DNA]</scope>
</reference>
<evidence type="ECO:0000313" key="3">
    <source>
        <dbReference type="Proteomes" id="UP000735302"/>
    </source>
</evidence>
<gene>
    <name evidence="2" type="ORF">PoB_002529300</name>
</gene>